<gene>
    <name evidence="3" type="primary">LOC106179657</name>
</gene>
<organism evidence="2 3">
    <name type="scientific">Lingula anatina</name>
    <name type="common">Brachiopod</name>
    <name type="synonym">Lingula unguis</name>
    <dbReference type="NCBI Taxonomy" id="7574"/>
    <lineage>
        <taxon>Eukaryota</taxon>
        <taxon>Metazoa</taxon>
        <taxon>Spiralia</taxon>
        <taxon>Lophotrochozoa</taxon>
        <taxon>Brachiopoda</taxon>
        <taxon>Linguliformea</taxon>
        <taxon>Lingulata</taxon>
        <taxon>Lingulida</taxon>
        <taxon>Linguloidea</taxon>
        <taxon>Lingulidae</taxon>
        <taxon>Lingula</taxon>
    </lineage>
</organism>
<keyword evidence="2" id="KW-1185">Reference proteome</keyword>
<dbReference type="AlphaFoldDB" id="A0A1S3K881"/>
<dbReference type="KEGG" id="lak:106179657"/>
<name>A0A1S3K881_LINAN</name>
<protein>
    <submittedName>
        <fullName evidence="3">Uncharacterized protein LOC106179657</fullName>
    </submittedName>
</protein>
<feature type="region of interest" description="Disordered" evidence="1">
    <location>
        <begin position="497"/>
        <end position="518"/>
    </location>
</feature>
<accession>A0A1S3K881</accession>
<evidence type="ECO:0000256" key="1">
    <source>
        <dbReference type="SAM" id="MobiDB-lite"/>
    </source>
</evidence>
<dbReference type="InParanoid" id="A0A1S3K881"/>
<dbReference type="GeneID" id="106179657"/>
<sequence>MVIYHAIHQADHVMDIYLDHSSLMKMFEPRGRMYTMTNPVLSSFPTILTSQVSTLTSSVSALTSPVSTLTSPVSALTSPVSTSAKPDQNEKKPVPSTLAKLKRCFSSAFAKDVQQADGSPVSKQRCLDSFVSLHSFKSKTSSEKILNQSGNGLHLKSSPDSAFASQETYASQISDGADSESISDIHILEDSVSQGPPFNHSWNRMTEDDDSPLNVVDSDSLTTYGQHNDRDSCANNIYLGFTNKTLESSSNSKSDFHLENRTKSLIFHAEELSDRQMADDSASNLGGKCVISDGDISSKHLPSAIREVFSSNNTVKDGGNSESVKEADSRHKFDETVAEGENLNNIQVTQKEVDQFESVKRKEHAIPFSMSDLKEMLQKRRELSKEESGEVCRKFRATISPTDNTTAEEELKKEIRLSFSFSYIIKHCKTLSSRWEMSSLMKMFEPRGRMYTMTNPVLSSLPTILTSPVSTLTSPVSTLTSSVSTLTSPVSALTSSVSTLTSPTSAKPDQNEKKPVPSTLAKLKRCFSSAFAKDVQQADGSPVSKQRCLDSFVSLHSFKSKTSSEKILNQSGNGLHLKSSPDSAFASQETYASQISDGADSESISDIHILEDSVSQGPPFNQSWNRMTEDDDSPLNVVDSDSLTTYGQHNDRDSCANDVYLGFTNKTLESSSNSKSDFHLENRTKSLIFHAEELSDRQMAEDSASNLGGKCVISDTDISSKHLPSAIREVFSSNNTVKDGGNSESVKEADSRHKFDETVAEGENLNNIQVIQKEVDQFESVKRKEHAIPFSMSDLKEMLQKRRELGKEESGEVCRKFRATISPTDNTTAEEELKKEIRLIII</sequence>
<dbReference type="RefSeq" id="XP_013418833.1">
    <property type="nucleotide sequence ID" value="XM_013563379.1"/>
</dbReference>
<feature type="compositionally biased region" description="Polar residues" evidence="1">
    <location>
        <begin position="615"/>
        <end position="626"/>
    </location>
</feature>
<proteinExistence type="predicted"/>
<feature type="region of interest" description="Disordered" evidence="1">
    <location>
        <begin position="615"/>
        <end position="634"/>
    </location>
</feature>
<evidence type="ECO:0000313" key="2">
    <source>
        <dbReference type="Proteomes" id="UP000085678"/>
    </source>
</evidence>
<feature type="compositionally biased region" description="Polar residues" evidence="1">
    <location>
        <begin position="76"/>
        <end position="86"/>
    </location>
</feature>
<dbReference type="Proteomes" id="UP000085678">
    <property type="component" value="Unplaced"/>
</dbReference>
<reference evidence="3" key="1">
    <citation type="submission" date="2025-08" db="UniProtKB">
        <authorList>
            <consortium name="RefSeq"/>
        </authorList>
    </citation>
    <scope>IDENTIFICATION</scope>
    <source>
        <tissue evidence="3">Gonads</tissue>
    </source>
</reference>
<evidence type="ECO:0000313" key="3">
    <source>
        <dbReference type="RefSeq" id="XP_013418833.1"/>
    </source>
</evidence>
<feature type="region of interest" description="Disordered" evidence="1">
    <location>
        <begin position="76"/>
        <end position="95"/>
    </location>
</feature>